<proteinExistence type="predicted"/>
<dbReference type="InterPro" id="IPR001279">
    <property type="entry name" value="Metallo-B-lactamas"/>
</dbReference>
<dbReference type="AlphaFoldDB" id="A0A9X1NN03"/>
<evidence type="ECO:0000313" key="3">
    <source>
        <dbReference type="Proteomes" id="UP001138997"/>
    </source>
</evidence>
<dbReference type="Pfam" id="PF12706">
    <property type="entry name" value="Lactamase_B_2"/>
    <property type="match status" value="1"/>
</dbReference>
<feature type="domain" description="Metallo-beta-lactamase" evidence="1">
    <location>
        <begin position="28"/>
        <end position="213"/>
    </location>
</feature>
<organism evidence="2 3">
    <name type="scientific">Kineosporia babensis</name>
    <dbReference type="NCBI Taxonomy" id="499548"/>
    <lineage>
        <taxon>Bacteria</taxon>
        <taxon>Bacillati</taxon>
        <taxon>Actinomycetota</taxon>
        <taxon>Actinomycetes</taxon>
        <taxon>Kineosporiales</taxon>
        <taxon>Kineosporiaceae</taxon>
        <taxon>Kineosporia</taxon>
    </lineage>
</organism>
<evidence type="ECO:0000313" key="2">
    <source>
        <dbReference type="EMBL" id="MCD5316068.1"/>
    </source>
</evidence>
<dbReference type="Gene3D" id="3.60.15.10">
    <property type="entry name" value="Ribonuclease Z/Hydroxyacylglutathione hydrolase-like"/>
    <property type="match status" value="1"/>
</dbReference>
<dbReference type="RefSeq" id="WP_231448920.1">
    <property type="nucleotide sequence ID" value="NZ_JAJOMB010000026.1"/>
</dbReference>
<keyword evidence="3" id="KW-1185">Reference proteome</keyword>
<comment type="caution">
    <text evidence="2">The sequence shown here is derived from an EMBL/GenBank/DDBJ whole genome shotgun (WGS) entry which is preliminary data.</text>
</comment>
<protein>
    <submittedName>
        <fullName evidence="2">MBL fold metallo-hydrolase</fullName>
    </submittedName>
</protein>
<dbReference type="PANTHER" id="PTHR43546:SF3">
    <property type="entry name" value="UPF0173 METAL-DEPENDENT HYDROLASE MJ1163"/>
    <property type="match status" value="1"/>
</dbReference>
<dbReference type="EMBL" id="JAJOMB010000026">
    <property type="protein sequence ID" value="MCD5316068.1"/>
    <property type="molecule type" value="Genomic_DNA"/>
</dbReference>
<evidence type="ECO:0000259" key="1">
    <source>
        <dbReference type="Pfam" id="PF12706"/>
    </source>
</evidence>
<accession>A0A9X1NN03</accession>
<sequence>MSSEPSPPPRPRVTWLGHSTVVLDLGGTRLITDPLLRRHNWPLRRRGERPSAPAWSRPDLVLLSHLHHDHAELSSLKLLAGVPVLTAPDNAAWLRRKGLSGIDDGGKWYDIPGTDVRVRLVRADHGHRPMPHRPNSANGHLVQTPGFTAYLAGDTSLYPELADLPKIADAPIDLAVVPIGGWGPRLSGGHMDSEQAAQAVALIGARVAVPVHWGTLHAPVVGRFPRGWMDVGGQLFTEALARHAPESRSLVLAPAGAADLPI</sequence>
<gene>
    <name evidence="2" type="ORF">LR394_34750</name>
</gene>
<dbReference type="PANTHER" id="PTHR43546">
    <property type="entry name" value="UPF0173 METAL-DEPENDENT HYDROLASE MJ1163-RELATED"/>
    <property type="match status" value="1"/>
</dbReference>
<dbReference type="InterPro" id="IPR050114">
    <property type="entry name" value="UPF0173_UPF0282_UlaG_hydrolase"/>
</dbReference>
<dbReference type="SUPFAM" id="SSF56281">
    <property type="entry name" value="Metallo-hydrolase/oxidoreductase"/>
    <property type="match status" value="1"/>
</dbReference>
<name>A0A9X1NN03_9ACTN</name>
<dbReference type="InterPro" id="IPR036866">
    <property type="entry name" value="RibonucZ/Hydroxyglut_hydro"/>
</dbReference>
<dbReference type="Proteomes" id="UP001138997">
    <property type="component" value="Unassembled WGS sequence"/>
</dbReference>
<reference evidence="2" key="1">
    <citation type="submission" date="2021-11" db="EMBL/GenBank/DDBJ databases">
        <title>Streptomyces corallinus and Kineosporia corallina sp. nov., two new coral-derived marine actinobacteria.</title>
        <authorList>
            <person name="Buangrab K."/>
            <person name="Sutthacheep M."/>
            <person name="Yeemin T."/>
            <person name="Harunari E."/>
            <person name="Igarashi Y."/>
            <person name="Sripreechasak P."/>
            <person name="Kanchanasin P."/>
            <person name="Tanasupawat S."/>
            <person name="Phongsopitanun W."/>
        </authorList>
    </citation>
    <scope>NUCLEOTIDE SEQUENCE</scope>
    <source>
        <strain evidence="2">JCM 31032</strain>
    </source>
</reference>